<dbReference type="GO" id="GO:0004843">
    <property type="term" value="F:cysteine-type deubiquitinase activity"/>
    <property type="evidence" value="ECO:0000318"/>
    <property type="project" value="GO_Central"/>
</dbReference>
<feature type="region of interest" description="Disordered" evidence="1">
    <location>
        <begin position="127"/>
        <end position="156"/>
    </location>
</feature>
<dbReference type="EMBL" id="CM000763">
    <property type="protein sequence ID" value="KXG30290.1"/>
    <property type="molecule type" value="Genomic_DNA"/>
</dbReference>
<dbReference type="PANTHER" id="PTHR12931">
    <property type="entry name" value="UBIQUITIN THIOLESTERASE PROTEIN OTUB"/>
    <property type="match status" value="1"/>
</dbReference>
<dbReference type="CDD" id="cd22749">
    <property type="entry name" value="Otubain_C65"/>
    <property type="match status" value="1"/>
</dbReference>
<gene>
    <name evidence="3" type="ORF">SORBI_3004G158500</name>
</gene>
<feature type="compositionally biased region" description="Basic and acidic residues" evidence="1">
    <location>
        <begin position="8"/>
        <end position="27"/>
    </location>
</feature>
<feature type="domain" description="OTU" evidence="2">
    <location>
        <begin position="224"/>
        <end position="453"/>
    </location>
</feature>
<evidence type="ECO:0000259" key="2">
    <source>
        <dbReference type="PROSITE" id="PS50802"/>
    </source>
</evidence>
<keyword evidence="4" id="KW-1185">Reference proteome</keyword>
<dbReference type="Gramene" id="KXG30290">
    <property type="protein sequence ID" value="KXG30290"/>
    <property type="gene ID" value="SORBI_3004G158500"/>
</dbReference>
<dbReference type="GO" id="GO:0043130">
    <property type="term" value="F:ubiquitin binding"/>
    <property type="evidence" value="ECO:0000318"/>
    <property type="project" value="GO_Central"/>
</dbReference>
<dbReference type="Pfam" id="PF10275">
    <property type="entry name" value="Peptidase_C65"/>
    <property type="match status" value="1"/>
</dbReference>
<evidence type="ECO:0000256" key="1">
    <source>
        <dbReference type="SAM" id="MobiDB-lite"/>
    </source>
</evidence>
<feature type="compositionally biased region" description="Polar residues" evidence="1">
    <location>
        <begin position="144"/>
        <end position="153"/>
    </location>
</feature>
<sequence length="519" mass="58779">MASGSGKNQDDTETKEPVVLLRLREESNAAAATEPPPSAPPLEVIPEEEEVHGSQEAGGRNPSATTATAAAAEQKGEETGSLFWAVWDPAGGKPPLPPRPPSFSRAGGPSSAIDLKDVFDELMLESQRERSVETDQKAEAEGTPRQQNEQVGSSALRPKKGKKLLWRKILDRIGISNRNYTIPHVNYKKLHITEIITHYNLLEMVAGRGVLFDSHALNLRRAYSEFRPVHGDGECFYRSFIFSYLEQVLHRQDTHEEHRLLAAVKGVARQHARLGWASEFSRSHKAFKKLIKKVMRWKIHKRLKHVPTINSYRIEKLLEFFNDYKRTDDIFTFLRLVAAIWICSHREEFVPLIPELNEGRTLTQWCLQEVIQRRVFTDHIQITALVRALRVPLRVEYLFQEAGQDLYTGQGPQDDMPRSTCWPRRHHQIPPNHEVPRVTVLYTQEHYDILYPYHPEGPVTPGESSGQRSDKTESPAAKSPSQQQIGSCSGETSNQQIDQVEGSTSTGEISDKHTAEEES</sequence>
<evidence type="ECO:0000313" key="3">
    <source>
        <dbReference type="EMBL" id="KXG30290.1"/>
    </source>
</evidence>
<feature type="region of interest" description="Disordered" evidence="1">
    <location>
        <begin position="452"/>
        <end position="519"/>
    </location>
</feature>
<dbReference type="SUPFAM" id="SSF54001">
    <property type="entry name" value="Cysteine proteinases"/>
    <property type="match status" value="1"/>
</dbReference>
<feature type="compositionally biased region" description="Pro residues" evidence="1">
    <location>
        <begin position="92"/>
        <end position="101"/>
    </location>
</feature>
<evidence type="ECO:0000313" key="4">
    <source>
        <dbReference type="Proteomes" id="UP000000768"/>
    </source>
</evidence>
<reference evidence="3 4" key="1">
    <citation type="journal article" date="2009" name="Nature">
        <title>The Sorghum bicolor genome and the diversification of grasses.</title>
        <authorList>
            <person name="Paterson A.H."/>
            <person name="Bowers J.E."/>
            <person name="Bruggmann R."/>
            <person name="Dubchak I."/>
            <person name="Grimwood J."/>
            <person name="Gundlach H."/>
            <person name="Haberer G."/>
            <person name="Hellsten U."/>
            <person name="Mitros T."/>
            <person name="Poliakov A."/>
            <person name="Schmutz J."/>
            <person name="Spannagl M."/>
            <person name="Tang H."/>
            <person name="Wang X."/>
            <person name="Wicker T."/>
            <person name="Bharti A.K."/>
            <person name="Chapman J."/>
            <person name="Feltus F.A."/>
            <person name="Gowik U."/>
            <person name="Grigoriev I.V."/>
            <person name="Lyons E."/>
            <person name="Maher C.A."/>
            <person name="Martis M."/>
            <person name="Narechania A."/>
            <person name="Otillar R.P."/>
            <person name="Penning B.W."/>
            <person name="Salamov A.A."/>
            <person name="Wang Y."/>
            <person name="Zhang L."/>
            <person name="Carpita N.C."/>
            <person name="Freeling M."/>
            <person name="Gingle A.R."/>
            <person name="Hash C.T."/>
            <person name="Keller B."/>
            <person name="Klein P."/>
            <person name="Kresovich S."/>
            <person name="McCann M.C."/>
            <person name="Ming R."/>
            <person name="Peterson D.G."/>
            <person name="Mehboob-ur-Rahman"/>
            <person name="Ware D."/>
            <person name="Westhoff P."/>
            <person name="Mayer K.F."/>
            <person name="Messing J."/>
            <person name="Rokhsar D.S."/>
        </authorList>
    </citation>
    <scope>NUCLEOTIDE SEQUENCE [LARGE SCALE GENOMIC DNA]</scope>
    <source>
        <strain evidence="4">cv. BTx623</strain>
    </source>
</reference>
<dbReference type="InterPro" id="IPR019400">
    <property type="entry name" value="Peptidase_C65_otubain"/>
</dbReference>
<dbReference type="InterPro" id="IPR003323">
    <property type="entry name" value="OTU_dom"/>
</dbReference>
<organism evidence="3 4">
    <name type="scientific">Sorghum bicolor</name>
    <name type="common">Sorghum</name>
    <name type="synonym">Sorghum vulgare</name>
    <dbReference type="NCBI Taxonomy" id="4558"/>
    <lineage>
        <taxon>Eukaryota</taxon>
        <taxon>Viridiplantae</taxon>
        <taxon>Streptophyta</taxon>
        <taxon>Embryophyta</taxon>
        <taxon>Tracheophyta</taxon>
        <taxon>Spermatophyta</taxon>
        <taxon>Magnoliopsida</taxon>
        <taxon>Liliopsida</taxon>
        <taxon>Poales</taxon>
        <taxon>Poaceae</taxon>
        <taxon>PACMAD clade</taxon>
        <taxon>Panicoideae</taxon>
        <taxon>Andropogonodae</taxon>
        <taxon>Andropogoneae</taxon>
        <taxon>Sorghinae</taxon>
        <taxon>Sorghum</taxon>
    </lineage>
</organism>
<proteinExistence type="predicted"/>
<feature type="region of interest" description="Disordered" evidence="1">
    <location>
        <begin position="1"/>
        <end position="110"/>
    </location>
</feature>
<dbReference type="OMA" id="QRRVFTD"/>
<accession>A0A194YR38</accession>
<dbReference type="FunFam" id="1.20.1300.20:FF:000004">
    <property type="entry name" value="RNA-binding protein 8A"/>
    <property type="match status" value="1"/>
</dbReference>
<dbReference type="PANTHER" id="PTHR12931:SF17">
    <property type="entry name" value="OS02G0521500 PROTEIN"/>
    <property type="match status" value="1"/>
</dbReference>
<feature type="compositionally biased region" description="Polar residues" evidence="1">
    <location>
        <begin position="479"/>
        <end position="508"/>
    </location>
</feature>
<name>A0A194YR38_SORBI</name>
<feature type="compositionally biased region" description="Basic and acidic residues" evidence="1">
    <location>
        <begin position="509"/>
        <end position="519"/>
    </location>
</feature>
<dbReference type="Proteomes" id="UP000000768">
    <property type="component" value="Chromosome 4"/>
</dbReference>
<dbReference type="InterPro" id="IPR042467">
    <property type="entry name" value="Peptidase_C65_otubain_sub2"/>
</dbReference>
<dbReference type="InParanoid" id="A0A194YR38"/>
<dbReference type="PROSITE" id="PS50802">
    <property type="entry name" value="OTU"/>
    <property type="match status" value="1"/>
</dbReference>
<protein>
    <recommendedName>
        <fullName evidence="2">OTU domain-containing protein</fullName>
    </recommendedName>
</protein>
<dbReference type="STRING" id="4558.A0A194YR38"/>
<dbReference type="AlphaFoldDB" id="A0A194YR38"/>
<dbReference type="Gene3D" id="1.20.1300.20">
    <property type="entry name" value="Peptidase C65 Otubain, subdomain 2"/>
    <property type="match status" value="1"/>
</dbReference>
<dbReference type="InterPro" id="IPR038765">
    <property type="entry name" value="Papain-like_cys_pep_sf"/>
</dbReference>
<feature type="compositionally biased region" description="Basic and acidic residues" evidence="1">
    <location>
        <begin position="127"/>
        <end position="142"/>
    </location>
</feature>
<reference evidence="4" key="2">
    <citation type="journal article" date="2018" name="Plant J.">
        <title>The Sorghum bicolor reference genome: improved assembly, gene annotations, a transcriptome atlas, and signatures of genome organization.</title>
        <authorList>
            <person name="McCormick R.F."/>
            <person name="Truong S.K."/>
            <person name="Sreedasyam A."/>
            <person name="Jenkins J."/>
            <person name="Shu S."/>
            <person name="Sims D."/>
            <person name="Kennedy M."/>
            <person name="Amirebrahimi M."/>
            <person name="Weers B.D."/>
            <person name="McKinley B."/>
            <person name="Mattison A."/>
            <person name="Morishige D.T."/>
            <person name="Grimwood J."/>
            <person name="Schmutz J."/>
            <person name="Mullet J.E."/>
        </authorList>
    </citation>
    <scope>NUCLEOTIDE SEQUENCE [LARGE SCALE GENOMIC DNA]</scope>
    <source>
        <strain evidence="4">cv. BTx623</strain>
    </source>
</reference>